<dbReference type="InterPro" id="IPR050428">
    <property type="entry name" value="TCS_sensor_his_kinase"/>
</dbReference>
<keyword evidence="7 14" id="KW-0418">Kinase</keyword>
<evidence type="ECO:0000256" key="2">
    <source>
        <dbReference type="ARBA" id="ARBA00004370"/>
    </source>
</evidence>
<keyword evidence="10 11" id="KW-0472">Membrane</keyword>
<dbReference type="InterPro" id="IPR036890">
    <property type="entry name" value="HATPase_C_sf"/>
</dbReference>
<dbReference type="EMBL" id="CP053540">
    <property type="protein sequence ID" value="WOB43546.1"/>
    <property type="molecule type" value="Genomic_DNA"/>
</dbReference>
<dbReference type="EC" id="2.7.13.3" evidence="3"/>
<feature type="domain" description="Histidine kinase" evidence="12">
    <location>
        <begin position="259"/>
        <end position="474"/>
    </location>
</feature>
<evidence type="ECO:0000259" key="12">
    <source>
        <dbReference type="PROSITE" id="PS50109"/>
    </source>
</evidence>
<dbReference type="PROSITE" id="PS50109">
    <property type="entry name" value="HIS_KIN"/>
    <property type="match status" value="1"/>
</dbReference>
<dbReference type="SMART" id="SM00388">
    <property type="entry name" value="HisKA"/>
    <property type="match status" value="1"/>
</dbReference>
<dbReference type="GO" id="GO:0005886">
    <property type="term" value="C:plasma membrane"/>
    <property type="evidence" value="ECO:0007669"/>
    <property type="project" value="TreeGrafter"/>
</dbReference>
<dbReference type="PANTHER" id="PTHR45436:SF5">
    <property type="entry name" value="SENSOR HISTIDINE KINASE TRCS"/>
    <property type="match status" value="1"/>
</dbReference>
<evidence type="ECO:0000256" key="11">
    <source>
        <dbReference type="SAM" id="Phobius"/>
    </source>
</evidence>
<dbReference type="Gene3D" id="6.10.340.10">
    <property type="match status" value="1"/>
</dbReference>
<dbReference type="PRINTS" id="PR00344">
    <property type="entry name" value="BCTRLSENSOR"/>
</dbReference>
<evidence type="ECO:0000256" key="10">
    <source>
        <dbReference type="ARBA" id="ARBA00023136"/>
    </source>
</evidence>
<evidence type="ECO:0000256" key="6">
    <source>
        <dbReference type="ARBA" id="ARBA00022692"/>
    </source>
</evidence>
<feature type="domain" description="HAMP" evidence="13">
    <location>
        <begin position="197"/>
        <end position="251"/>
    </location>
</feature>
<dbReference type="InterPro" id="IPR003594">
    <property type="entry name" value="HATPase_dom"/>
</dbReference>
<keyword evidence="9" id="KW-0902">Two-component regulatory system</keyword>
<evidence type="ECO:0000313" key="14">
    <source>
        <dbReference type="EMBL" id="WOB43546.1"/>
    </source>
</evidence>
<keyword evidence="8 11" id="KW-1133">Transmembrane helix</keyword>
<dbReference type="RefSeq" id="WP_316793093.1">
    <property type="nucleotide sequence ID" value="NZ_CP053540.1"/>
</dbReference>
<comment type="catalytic activity">
    <reaction evidence="1">
        <text>ATP + protein L-histidine = ADP + protein N-phospho-L-histidine.</text>
        <dbReference type="EC" id="2.7.13.3"/>
    </reaction>
</comment>
<dbReference type="Pfam" id="PF00512">
    <property type="entry name" value="HisKA"/>
    <property type="match status" value="1"/>
</dbReference>
<dbReference type="GO" id="GO:0000155">
    <property type="term" value="F:phosphorelay sensor kinase activity"/>
    <property type="evidence" value="ECO:0007669"/>
    <property type="project" value="InterPro"/>
</dbReference>
<dbReference type="CDD" id="cd00075">
    <property type="entry name" value="HATPase"/>
    <property type="match status" value="1"/>
</dbReference>
<gene>
    <name evidence="14" type="ORF">HNI00_10540</name>
</gene>
<dbReference type="SUPFAM" id="SSF55874">
    <property type="entry name" value="ATPase domain of HSP90 chaperone/DNA topoisomerase II/histidine kinase"/>
    <property type="match status" value="1"/>
</dbReference>
<dbReference type="SMART" id="SM00387">
    <property type="entry name" value="HATPase_c"/>
    <property type="match status" value="1"/>
</dbReference>
<dbReference type="FunFam" id="3.30.565.10:FF:000006">
    <property type="entry name" value="Sensor histidine kinase WalK"/>
    <property type="match status" value="1"/>
</dbReference>
<sequence length="477" mass="52970">MFSPADGANSQRPLRSSLQMRLTLGAIAAIWGGLGLGMLWMSWRTERMFLSDHRAKLSAVVQQMPDQEVAIAHGSASQSDLQDMVNRLSSANTWLWIRDHQGNILARSNNLQVSENQDALLDLSETTTTPKILRLHGQYIIWCTYPLEHKGQIIGQLYVAKDVTRDYSMLQSVNRDLMMGTGMGVVTMSGLAAWLIWRSLSPLRQANQIAEAYSAGSTNISRLDPDQVPVEVQELVHTCNRLVDRLSQTAEQQRQFTNDVSHELRTPLSLVYGYLQSTLRRSPNLTEAQQEMLSMAVSETERTIELLQGLLELARTDSSAVLFNLEPVPIGEVVGDVIRMTEQFKQRSLKLEVPSQPIVARADREHLLRVLVHLIDNAIQYSEPNQPISLTLSRKAPWAMIQVRDRGCGISKEDQARIFESFYRVDASRSRATGGVGLGLAIAKSLVEGMGGQIGVESTPGVGSVFTVKLPLLEQQG</sequence>
<dbReference type="KEGG" id="tog:HNI00_10540"/>
<evidence type="ECO:0000256" key="8">
    <source>
        <dbReference type="ARBA" id="ARBA00022989"/>
    </source>
</evidence>
<dbReference type="Pfam" id="PF02518">
    <property type="entry name" value="HATPase_c"/>
    <property type="match status" value="1"/>
</dbReference>
<dbReference type="InterPro" id="IPR036097">
    <property type="entry name" value="HisK_dim/P_sf"/>
</dbReference>
<protein>
    <recommendedName>
        <fullName evidence="3">histidine kinase</fullName>
        <ecNumber evidence="3">2.7.13.3</ecNumber>
    </recommendedName>
</protein>
<keyword evidence="5" id="KW-0808">Transferase</keyword>
<dbReference type="InterPro" id="IPR004358">
    <property type="entry name" value="Sig_transdc_His_kin-like_C"/>
</dbReference>
<reference evidence="14" key="1">
    <citation type="submission" date="2020-05" db="EMBL/GenBank/DDBJ databases">
        <authorList>
            <person name="Zhu T."/>
            <person name="Keshari N."/>
            <person name="Lu X."/>
        </authorList>
    </citation>
    <scope>NUCLEOTIDE SEQUENCE</scope>
    <source>
        <strain evidence="14">NK1-22</strain>
    </source>
</reference>
<evidence type="ECO:0000256" key="4">
    <source>
        <dbReference type="ARBA" id="ARBA00022553"/>
    </source>
</evidence>
<comment type="subcellular location">
    <subcellularLocation>
        <location evidence="2">Membrane</location>
    </subcellularLocation>
</comment>
<name>A0AA96Y434_9CYAN</name>
<evidence type="ECO:0000256" key="9">
    <source>
        <dbReference type="ARBA" id="ARBA00023012"/>
    </source>
</evidence>
<evidence type="ECO:0000256" key="7">
    <source>
        <dbReference type="ARBA" id="ARBA00022777"/>
    </source>
</evidence>
<dbReference type="CDD" id="cd00082">
    <property type="entry name" value="HisKA"/>
    <property type="match status" value="1"/>
</dbReference>
<dbReference type="PANTHER" id="PTHR45436">
    <property type="entry name" value="SENSOR HISTIDINE KINASE YKOH"/>
    <property type="match status" value="1"/>
</dbReference>
<dbReference type="PROSITE" id="PS50885">
    <property type="entry name" value="HAMP"/>
    <property type="match status" value="1"/>
</dbReference>
<evidence type="ECO:0000256" key="1">
    <source>
        <dbReference type="ARBA" id="ARBA00000085"/>
    </source>
</evidence>
<accession>A0AA96Y434</accession>
<proteinExistence type="predicted"/>
<keyword evidence="4" id="KW-0597">Phosphoprotein</keyword>
<dbReference type="InterPro" id="IPR003660">
    <property type="entry name" value="HAMP_dom"/>
</dbReference>
<dbReference type="Gene3D" id="1.10.287.130">
    <property type="match status" value="1"/>
</dbReference>
<organism evidence="14">
    <name type="scientific">Thermoleptolyngbya oregonensis NK1-22</name>
    <dbReference type="NCBI Taxonomy" id="2547457"/>
    <lineage>
        <taxon>Bacteria</taxon>
        <taxon>Bacillati</taxon>
        <taxon>Cyanobacteriota</taxon>
        <taxon>Cyanophyceae</taxon>
        <taxon>Oculatellales</taxon>
        <taxon>Oculatellaceae</taxon>
        <taxon>Thermoleptolyngbya</taxon>
    </lineage>
</organism>
<evidence type="ECO:0000256" key="5">
    <source>
        <dbReference type="ARBA" id="ARBA00022679"/>
    </source>
</evidence>
<evidence type="ECO:0000256" key="3">
    <source>
        <dbReference type="ARBA" id="ARBA00012438"/>
    </source>
</evidence>
<dbReference type="Gene3D" id="3.30.565.10">
    <property type="entry name" value="Histidine kinase-like ATPase, C-terminal domain"/>
    <property type="match status" value="1"/>
</dbReference>
<dbReference type="AlphaFoldDB" id="A0AA96Y434"/>
<dbReference type="InterPro" id="IPR005467">
    <property type="entry name" value="His_kinase_dom"/>
</dbReference>
<dbReference type="InterPro" id="IPR003661">
    <property type="entry name" value="HisK_dim/P_dom"/>
</dbReference>
<feature type="transmembrane region" description="Helical" evidence="11">
    <location>
        <begin position="20"/>
        <end position="41"/>
    </location>
</feature>
<keyword evidence="6 11" id="KW-0812">Transmembrane</keyword>
<dbReference type="SUPFAM" id="SSF47384">
    <property type="entry name" value="Homodimeric domain of signal transducing histidine kinase"/>
    <property type="match status" value="1"/>
</dbReference>
<evidence type="ECO:0000259" key="13">
    <source>
        <dbReference type="PROSITE" id="PS50885"/>
    </source>
</evidence>